<evidence type="ECO:0008006" key="5">
    <source>
        <dbReference type="Google" id="ProtNLM"/>
    </source>
</evidence>
<evidence type="ECO:0000256" key="1">
    <source>
        <dbReference type="SAM" id="Coils"/>
    </source>
</evidence>
<keyword evidence="4" id="KW-1185">Reference proteome</keyword>
<accession>A0AAW2C231</accession>
<dbReference type="AlphaFoldDB" id="A0AAW2C231"/>
<sequence length="267" mass="29903">MENTKSKQALGFLGDHMTIGALRFENNFLAEKKKKLEAKLLQVRAQLERTSSAKLEEILSFQKSTSDRTGLGYDFSSSNIVSSSTTVFVSPANNVHSKNNECKTDIASENVDNGKSILGAHPKLEKKETRNLRTKKVNNKKSQPKKPHFCHHCGASGHTRPNYYKWLATQQSNRMISSENQNQFPSSFASLRDILKALMFLSNLNGFNSFPSPPEGSLEGKVLLSCGKKKAQSDLVTFSLSPLLFMHYLFVFAFLFLSQSSFMLCFV</sequence>
<evidence type="ECO:0000313" key="3">
    <source>
        <dbReference type="EMBL" id="KAK9991397.1"/>
    </source>
</evidence>
<evidence type="ECO:0000313" key="4">
    <source>
        <dbReference type="Proteomes" id="UP001459277"/>
    </source>
</evidence>
<dbReference type="Proteomes" id="UP001459277">
    <property type="component" value="Unassembled WGS sequence"/>
</dbReference>
<proteinExistence type="predicted"/>
<feature type="coiled-coil region" evidence="1">
    <location>
        <begin position="26"/>
        <end position="53"/>
    </location>
</feature>
<organism evidence="3 4">
    <name type="scientific">Lithocarpus litseifolius</name>
    <dbReference type="NCBI Taxonomy" id="425828"/>
    <lineage>
        <taxon>Eukaryota</taxon>
        <taxon>Viridiplantae</taxon>
        <taxon>Streptophyta</taxon>
        <taxon>Embryophyta</taxon>
        <taxon>Tracheophyta</taxon>
        <taxon>Spermatophyta</taxon>
        <taxon>Magnoliopsida</taxon>
        <taxon>eudicotyledons</taxon>
        <taxon>Gunneridae</taxon>
        <taxon>Pentapetalae</taxon>
        <taxon>rosids</taxon>
        <taxon>fabids</taxon>
        <taxon>Fagales</taxon>
        <taxon>Fagaceae</taxon>
        <taxon>Lithocarpus</taxon>
    </lineage>
</organism>
<reference evidence="3 4" key="1">
    <citation type="submission" date="2024-01" db="EMBL/GenBank/DDBJ databases">
        <title>A telomere-to-telomere, gap-free genome of sweet tea (Lithocarpus litseifolius).</title>
        <authorList>
            <person name="Zhou J."/>
        </authorList>
    </citation>
    <scope>NUCLEOTIDE SEQUENCE [LARGE SCALE GENOMIC DNA]</scope>
    <source>
        <strain evidence="3">Zhou-2022a</strain>
        <tissue evidence="3">Leaf</tissue>
    </source>
</reference>
<feature type="transmembrane region" description="Helical" evidence="2">
    <location>
        <begin position="235"/>
        <end position="257"/>
    </location>
</feature>
<comment type="caution">
    <text evidence="3">The sequence shown here is derived from an EMBL/GenBank/DDBJ whole genome shotgun (WGS) entry which is preliminary data.</text>
</comment>
<name>A0AAW2C231_9ROSI</name>
<gene>
    <name evidence="3" type="ORF">SO802_026382</name>
</gene>
<keyword evidence="1" id="KW-0175">Coiled coil</keyword>
<protein>
    <recommendedName>
        <fullName evidence="5">CCHC-type domain-containing protein</fullName>
    </recommendedName>
</protein>
<keyword evidence="2" id="KW-1133">Transmembrane helix</keyword>
<dbReference type="EMBL" id="JAZDWU010000009">
    <property type="protein sequence ID" value="KAK9991397.1"/>
    <property type="molecule type" value="Genomic_DNA"/>
</dbReference>
<keyword evidence="2" id="KW-0812">Transmembrane</keyword>
<evidence type="ECO:0000256" key="2">
    <source>
        <dbReference type="SAM" id="Phobius"/>
    </source>
</evidence>
<keyword evidence="2" id="KW-0472">Membrane</keyword>